<keyword evidence="1" id="KW-0812">Transmembrane</keyword>
<organism evidence="2 3">
    <name type="scientific">Puccinia striiformis</name>
    <dbReference type="NCBI Taxonomy" id="27350"/>
    <lineage>
        <taxon>Eukaryota</taxon>
        <taxon>Fungi</taxon>
        <taxon>Dikarya</taxon>
        <taxon>Basidiomycota</taxon>
        <taxon>Pucciniomycotina</taxon>
        <taxon>Pucciniomycetes</taxon>
        <taxon>Pucciniales</taxon>
        <taxon>Pucciniaceae</taxon>
        <taxon>Puccinia</taxon>
    </lineage>
</organism>
<accession>A0A2S4UW50</accession>
<gene>
    <name evidence="2" type="ORF">PSHT_12499</name>
</gene>
<proteinExistence type="predicted"/>
<dbReference type="Proteomes" id="UP000238274">
    <property type="component" value="Unassembled WGS sequence"/>
</dbReference>
<protein>
    <submittedName>
        <fullName evidence="2">Uncharacterized protein</fullName>
    </submittedName>
</protein>
<reference evidence="3" key="3">
    <citation type="journal article" date="2018" name="Mol. Plant Microbe Interact.">
        <title>Genome sequence resources for the wheat stripe rust pathogen (Puccinia striiformis f. sp. tritici) and the barley stripe rust pathogen (Puccinia striiformis f. sp. hordei).</title>
        <authorList>
            <person name="Xia C."/>
            <person name="Wang M."/>
            <person name="Yin C."/>
            <person name="Cornejo O.E."/>
            <person name="Hulbert S.H."/>
            <person name="Chen X."/>
        </authorList>
    </citation>
    <scope>NUCLEOTIDE SEQUENCE [LARGE SCALE GENOMIC DNA]</scope>
    <source>
        <strain evidence="3">93TX-2</strain>
    </source>
</reference>
<dbReference type="VEuPathDB" id="FungiDB:PSHT_12499"/>
<evidence type="ECO:0000313" key="3">
    <source>
        <dbReference type="Proteomes" id="UP000238274"/>
    </source>
</evidence>
<keyword evidence="3" id="KW-1185">Reference proteome</keyword>
<dbReference type="AlphaFoldDB" id="A0A2S4UW50"/>
<feature type="transmembrane region" description="Helical" evidence="1">
    <location>
        <begin position="26"/>
        <end position="46"/>
    </location>
</feature>
<reference evidence="2 3" key="1">
    <citation type="submission" date="2017-12" db="EMBL/GenBank/DDBJ databases">
        <title>Gene loss provides genomic basis for host adaptation in cereal stripe rust fungi.</title>
        <authorList>
            <person name="Xia C."/>
        </authorList>
    </citation>
    <scope>NUCLEOTIDE SEQUENCE [LARGE SCALE GENOMIC DNA]</scope>
    <source>
        <strain evidence="2 3">93TX-2</strain>
    </source>
</reference>
<evidence type="ECO:0000313" key="2">
    <source>
        <dbReference type="EMBL" id="POW01514.1"/>
    </source>
</evidence>
<sequence>MGQALIQSHGFSTLKIYWSSLSEIKWVWASPGGILCFVINTSTCFLRFDNKLLQMTYATFDISWPTDQPEFLISSKRGSSSSSFIPNSTSSLSGDYYMILHVCMAVEEPLVLTDQLTVARVNRYLVDLHCAFQQVKLPHKSRQYWWHSVLTHRPEAFDHLVVAFNLR</sequence>
<keyword evidence="1" id="KW-1133">Transmembrane helix</keyword>
<evidence type="ECO:0000256" key="1">
    <source>
        <dbReference type="SAM" id="Phobius"/>
    </source>
</evidence>
<dbReference type="EMBL" id="PKSM01000230">
    <property type="protein sequence ID" value="POW01514.1"/>
    <property type="molecule type" value="Genomic_DNA"/>
</dbReference>
<name>A0A2S4UW50_9BASI</name>
<reference evidence="3" key="2">
    <citation type="journal article" date="2018" name="BMC Genomics">
        <title>Genomic insights into host adaptation between the wheat stripe rust pathogen (Puccinia striiformis f. sp. tritici) and the barley stripe rust pathogen (Puccinia striiformis f. sp. hordei).</title>
        <authorList>
            <person name="Xia C."/>
            <person name="Wang M."/>
            <person name="Yin C."/>
            <person name="Cornejo O.E."/>
            <person name="Hulbert S.H."/>
            <person name="Chen X."/>
        </authorList>
    </citation>
    <scope>NUCLEOTIDE SEQUENCE [LARGE SCALE GENOMIC DNA]</scope>
    <source>
        <strain evidence="3">93TX-2</strain>
    </source>
</reference>
<keyword evidence="1" id="KW-0472">Membrane</keyword>
<comment type="caution">
    <text evidence="2">The sequence shown here is derived from an EMBL/GenBank/DDBJ whole genome shotgun (WGS) entry which is preliminary data.</text>
</comment>